<evidence type="ECO:0000256" key="12">
    <source>
        <dbReference type="ARBA" id="ARBA00023157"/>
    </source>
</evidence>
<dbReference type="PANTHER" id="PTHR33722:SF1">
    <property type="entry name" value="CATION CHANNEL SPERM-ASSOCIATED AUXILIARY SUBUNIT DELTA"/>
    <property type="match status" value="1"/>
</dbReference>
<dbReference type="Pfam" id="PF23747">
    <property type="entry name" value="Ig-like_CATSPERD"/>
    <property type="match status" value="1"/>
</dbReference>
<feature type="domain" description="CATSPERD beta-propeller" evidence="20">
    <location>
        <begin position="3"/>
        <end position="101"/>
    </location>
</feature>
<sequence length="462" mass="52816">MTTEIVTVLPTHDYPNTSFPTHDEGVCFVAATSSEVAAITKNRLFYGSLDMVSSQMVLLGEKNVSTLADPCEVMMFDHIGTLSIIHPVPSDLSDYYNFHKCTINIQARLMDLQPPMQPCTGAHPYVTVGNPHVLAFRAHIVQEGYTYDGNPKYILHIKLLEQRFSGMSHENFYDDYLTGKVSTVTVDVYNKGIFCVDMNPQTALIAVDCPPKKHIRVVKSTTACCKDLFKPRLMQNFTYLIDKNLYDPFFLGRKDIKQEDHPVPYKYEEWECPLLLYYDSPWIPSLELWENDAFVEYVPADFVLIEINGMHNYDYLLNEVEANCLSAAQNWTTQIQVDPDIHPTDAWSRYNYHSCKTHKGNHSLPSAASKYQVLNMNENNRVIFPQYSGIYVFKIVVVDPLYSYCNLNTTVSVYVHGALPKSEINVGKTLVSFLVLIFGSILMAYYFPKLMKENARMKSIWD</sequence>
<keyword evidence="14" id="KW-0966">Cell projection</keyword>
<evidence type="ECO:0000256" key="7">
    <source>
        <dbReference type="ARBA" id="ARBA00022846"/>
    </source>
</evidence>
<evidence type="ECO:0000256" key="15">
    <source>
        <dbReference type="ARBA" id="ARBA00037793"/>
    </source>
</evidence>
<evidence type="ECO:0000256" key="3">
    <source>
        <dbReference type="ARBA" id="ARBA00022475"/>
    </source>
</evidence>
<keyword evidence="10" id="KW-0969">Cilium</keyword>
<comment type="similarity">
    <text evidence="1">Belongs to the CATSPERD family.</text>
</comment>
<dbReference type="AlphaFoldDB" id="H9GSM9"/>
<evidence type="ECO:0000256" key="1">
    <source>
        <dbReference type="ARBA" id="ARBA00010246"/>
    </source>
</evidence>
<proteinExistence type="inferred from homology"/>
<keyword evidence="7" id="KW-0282">Flagellum</keyword>
<evidence type="ECO:0000256" key="4">
    <source>
        <dbReference type="ARBA" id="ARBA00022692"/>
    </source>
</evidence>
<feature type="domain" description="CATSPERD Ig-like" evidence="22">
    <location>
        <begin position="117"/>
        <end position="207"/>
    </location>
</feature>
<evidence type="ECO:0000313" key="24">
    <source>
        <dbReference type="Proteomes" id="UP000001646"/>
    </source>
</evidence>
<reference evidence="23" key="1">
    <citation type="submission" date="2009-12" db="EMBL/GenBank/DDBJ databases">
        <title>The Genome Sequence of Anolis carolinensis (Green Anole Lizard).</title>
        <authorList>
            <consortium name="The Genome Sequencing Platform"/>
            <person name="Di Palma F."/>
            <person name="Alfoldi J."/>
            <person name="Heiman D."/>
            <person name="Young S."/>
            <person name="Grabherr M."/>
            <person name="Johnson J."/>
            <person name="Lander E.S."/>
            <person name="Lindblad-Toh K."/>
        </authorList>
    </citation>
    <scope>NUCLEOTIDE SEQUENCE [LARGE SCALE GENOMIC DNA]</scope>
    <source>
        <strain evidence="23">JBL SC #1</strain>
    </source>
</reference>
<feature type="domain" description="CATSPERD/E C-terminal" evidence="21">
    <location>
        <begin position="236"/>
        <end position="454"/>
    </location>
</feature>
<accession>H9GSM9</accession>
<evidence type="ECO:0000256" key="19">
    <source>
        <dbReference type="SAM" id="Phobius"/>
    </source>
</evidence>
<evidence type="ECO:0000256" key="13">
    <source>
        <dbReference type="ARBA" id="ARBA00023180"/>
    </source>
</evidence>
<dbReference type="InterPro" id="IPR053813">
    <property type="entry name" value="CATSPERD_beta-prop"/>
</dbReference>
<reference evidence="23" key="2">
    <citation type="submission" date="2025-08" db="UniProtKB">
        <authorList>
            <consortium name="Ensembl"/>
        </authorList>
    </citation>
    <scope>IDENTIFICATION</scope>
</reference>
<comment type="subcellular location">
    <subcellularLocation>
        <location evidence="15">Cell projection</location>
        <location evidence="15">Cilium</location>
        <location evidence="15">Flagellum membrane</location>
        <topology evidence="15">Single-pass type I membrane protein</topology>
    </subcellularLocation>
</comment>
<dbReference type="InParanoid" id="H9GSM9"/>
<dbReference type="Ensembl" id="ENSACAT00000025548.2">
    <property type="protein sequence ID" value="ENSACAP00000019550.2"/>
    <property type="gene ID" value="ENSACAG00000040187.1"/>
</dbReference>
<keyword evidence="9 19" id="KW-1133">Transmembrane helix</keyword>
<dbReference type="InterPro" id="IPR055451">
    <property type="entry name" value="Ig-like_CATSPERD"/>
</dbReference>
<evidence type="ECO:0000256" key="10">
    <source>
        <dbReference type="ARBA" id="ARBA00023069"/>
    </source>
</evidence>
<keyword evidence="11 19" id="KW-0472">Membrane</keyword>
<dbReference type="PANTHER" id="PTHR33722">
    <property type="entry name" value="CATION CHANNEL SPERM-ASSOCIATED PROTEIN SUBUNIT DELTA-RELATED"/>
    <property type="match status" value="1"/>
</dbReference>
<reference evidence="23" key="3">
    <citation type="submission" date="2025-09" db="UniProtKB">
        <authorList>
            <consortium name="Ensembl"/>
        </authorList>
    </citation>
    <scope>IDENTIFICATION</scope>
</reference>
<keyword evidence="6" id="KW-0221">Differentiation</keyword>
<protein>
    <recommendedName>
        <fullName evidence="16">Cation channel sperm-associated auxiliary subunit delta</fullName>
    </recommendedName>
    <alternativeName>
        <fullName evidence="17">Transmembrane protein 146</fullName>
    </alternativeName>
</protein>
<dbReference type="Proteomes" id="UP000001646">
    <property type="component" value="Unplaced"/>
</dbReference>
<keyword evidence="24" id="KW-1185">Reference proteome</keyword>
<evidence type="ECO:0000256" key="14">
    <source>
        <dbReference type="ARBA" id="ARBA00023273"/>
    </source>
</evidence>
<dbReference type="GeneTree" id="ENSGT00940000162714"/>
<keyword evidence="2" id="KW-0217">Developmental protein</keyword>
<dbReference type="GO" id="GO:0036128">
    <property type="term" value="C:CatSper complex"/>
    <property type="evidence" value="ECO:0000318"/>
    <property type="project" value="GO_Central"/>
</dbReference>
<evidence type="ECO:0000256" key="5">
    <source>
        <dbReference type="ARBA" id="ARBA00022729"/>
    </source>
</evidence>
<keyword evidence="8" id="KW-0744">Spermatogenesis</keyword>
<evidence type="ECO:0000256" key="17">
    <source>
        <dbReference type="ARBA" id="ARBA00041424"/>
    </source>
</evidence>
<keyword evidence="12" id="KW-1015">Disulfide bond</keyword>
<dbReference type="STRING" id="28377.ENSACAP00000019550"/>
<dbReference type="GO" id="GO:0030317">
    <property type="term" value="P:flagellated sperm motility"/>
    <property type="evidence" value="ECO:0000318"/>
    <property type="project" value="GO_Central"/>
</dbReference>
<dbReference type="InterPro" id="IPR028751">
    <property type="entry name" value="CATSPERD/E"/>
</dbReference>
<evidence type="ECO:0000256" key="16">
    <source>
        <dbReference type="ARBA" id="ARBA00040129"/>
    </source>
</evidence>
<evidence type="ECO:0000256" key="9">
    <source>
        <dbReference type="ARBA" id="ARBA00022989"/>
    </source>
</evidence>
<evidence type="ECO:0000256" key="2">
    <source>
        <dbReference type="ARBA" id="ARBA00022473"/>
    </source>
</evidence>
<keyword evidence="13" id="KW-0325">Glycoprotein</keyword>
<feature type="transmembrane region" description="Helical" evidence="19">
    <location>
        <begin position="430"/>
        <end position="448"/>
    </location>
</feature>
<evidence type="ECO:0000256" key="18">
    <source>
        <dbReference type="ARBA" id="ARBA00046028"/>
    </source>
</evidence>
<dbReference type="Pfam" id="PF15020">
    <property type="entry name" value="Beta-prop_CATSPERD"/>
    <property type="match status" value="1"/>
</dbReference>
<keyword evidence="5" id="KW-0732">Signal</keyword>
<dbReference type="Bgee" id="ENSACAG00000026057">
    <property type="expression patterns" value="Expressed in brain"/>
</dbReference>
<evidence type="ECO:0000313" key="23">
    <source>
        <dbReference type="Ensembl" id="ENSACAP00000019550.2"/>
    </source>
</evidence>
<gene>
    <name evidence="23" type="primary">LOC107983099</name>
</gene>
<dbReference type="InterPro" id="IPR053814">
    <property type="entry name" value="CATSPERD/E_C"/>
</dbReference>
<dbReference type="Pfam" id="PF22850">
    <property type="entry name" value="CATSPERD-E_C"/>
    <property type="match status" value="1"/>
</dbReference>
<dbReference type="GO" id="GO:0097228">
    <property type="term" value="C:sperm principal piece"/>
    <property type="evidence" value="ECO:0000318"/>
    <property type="project" value="GO_Central"/>
</dbReference>
<evidence type="ECO:0000256" key="8">
    <source>
        <dbReference type="ARBA" id="ARBA00022871"/>
    </source>
</evidence>
<evidence type="ECO:0000259" key="22">
    <source>
        <dbReference type="Pfam" id="PF23747"/>
    </source>
</evidence>
<keyword evidence="4 19" id="KW-0812">Transmembrane</keyword>
<evidence type="ECO:0000256" key="6">
    <source>
        <dbReference type="ARBA" id="ARBA00022782"/>
    </source>
</evidence>
<dbReference type="eggNOG" id="ENOG502QSPE">
    <property type="taxonomic scope" value="Eukaryota"/>
</dbReference>
<evidence type="ECO:0000259" key="20">
    <source>
        <dbReference type="Pfam" id="PF15020"/>
    </source>
</evidence>
<evidence type="ECO:0000256" key="11">
    <source>
        <dbReference type="ARBA" id="ARBA00023136"/>
    </source>
</evidence>
<dbReference type="GO" id="GO:0048240">
    <property type="term" value="P:sperm capacitation"/>
    <property type="evidence" value="ECO:0000318"/>
    <property type="project" value="GO_Central"/>
</dbReference>
<evidence type="ECO:0000259" key="21">
    <source>
        <dbReference type="Pfam" id="PF22850"/>
    </source>
</evidence>
<comment type="function">
    <text evidence="18">Auxiliary component of the CatSper complex, a complex involved in sperm cell hyperactivation. Sperm cell hyperactivation is needed for sperm motility which is essential late in the preparation of sperm for fertilization. Required for CATSPER1 stability before intraflagellar transport and/or incorporation of the CatSper complex channel into the flagellar membrane.</text>
</comment>
<name>H9GSM9_ANOCA</name>
<keyword evidence="3" id="KW-1003">Cell membrane</keyword>
<organism evidence="23 24">
    <name type="scientific">Anolis carolinensis</name>
    <name type="common">Green anole</name>
    <name type="synonym">American chameleon</name>
    <dbReference type="NCBI Taxonomy" id="28377"/>
    <lineage>
        <taxon>Eukaryota</taxon>
        <taxon>Metazoa</taxon>
        <taxon>Chordata</taxon>
        <taxon>Craniata</taxon>
        <taxon>Vertebrata</taxon>
        <taxon>Euteleostomi</taxon>
        <taxon>Lepidosauria</taxon>
        <taxon>Squamata</taxon>
        <taxon>Bifurcata</taxon>
        <taxon>Unidentata</taxon>
        <taxon>Episquamata</taxon>
        <taxon>Toxicofera</taxon>
        <taxon>Iguania</taxon>
        <taxon>Dactyloidae</taxon>
        <taxon>Anolis</taxon>
    </lineage>
</organism>